<keyword evidence="19" id="KW-1185">Reference proteome</keyword>
<evidence type="ECO:0000256" key="1">
    <source>
        <dbReference type="ARBA" id="ARBA00004477"/>
    </source>
</evidence>
<evidence type="ECO:0000256" key="7">
    <source>
        <dbReference type="ARBA" id="ARBA00022989"/>
    </source>
</evidence>
<keyword evidence="8 18" id="KW-0472">Membrane</keyword>
<protein>
    <recommendedName>
        <fullName evidence="14">Leukocyte receptor cluster member 4</fullName>
    </recommendedName>
    <alternativeName>
        <fullName evidence="17">Lysophospholipid acyltransferase 7</fullName>
    </alternativeName>
    <alternativeName>
        <fullName evidence="13">Membrane-bound O-acyltransferase domain-containing protein 7</fullName>
    </alternativeName>
</protein>
<evidence type="ECO:0000256" key="12">
    <source>
        <dbReference type="ARBA" id="ARBA00036730"/>
    </source>
</evidence>
<sequence length="621" mass="71131">MMMPVFATTFLAVSYIWPPEYVENAAFYEKGICFRLFYMMPVSFVFRLRNYVTWYGAESACITAGLGAYPTCANSQSGRGPTVEYESLIQLADGEASSVAYDYRTIQNIDPYGTEFCTKVKDGILCWNMTVQWWLHQYTYKNVAFLPRLLSFILNLLADTISSVGVVYTAFLFVPIPIGFFFKKRGLTFKKYGAAAVGLGLTMAACGIHTIHSFVTIMGTWIIIKISPKYSTSLTLGWTFSYLLFFHKFTSFKFPQITHLTKSVQLLLTLKMVSIANEVQEFIQVKEQEVTSDVKSPAIGVISEIPGLPEILCYSYCYVGLMTGLFYRYRTYHDWLNQPNPSEIPTWKPLLYRLMMMPVFATTFLAVSYIWPPEYVENAAFYEKGICFRLFYMMPVSFVFRLRNYVTWYGAESACITAGLGAYPTCANSQSGRGPTVEYESLIQLADGEASSVAYDYRTIQNIDPYGTEFCTKVKDGILCWNMTVQWWLHQYTYKNVAFLPRLLRYSWTMGISAYWHGFRPGYHLSFHTIPLCLLAEKAMEDGLLRHLSHSGRSCADWAHWFLKMRAYDYVCVGFLLRSFEGTNRYWKSVYYCVHVGAFSFLVAGKAIGALSKGKFDKKRE</sequence>
<dbReference type="GO" id="GO:0044233">
    <property type="term" value="C:mitochondria-associated endoplasmic reticulum membrane contact site"/>
    <property type="evidence" value="ECO:0007669"/>
    <property type="project" value="TreeGrafter"/>
</dbReference>
<comment type="pathway">
    <text evidence="10">Phospholipid metabolism.</text>
</comment>
<dbReference type="GO" id="GO:0030258">
    <property type="term" value="P:lipid modification"/>
    <property type="evidence" value="ECO:0007669"/>
    <property type="project" value="TreeGrafter"/>
</dbReference>
<dbReference type="PANTHER" id="PTHR13906">
    <property type="entry name" value="PORCUPINE"/>
    <property type="match status" value="1"/>
</dbReference>
<dbReference type="KEGG" id="tsr:106554104"/>
<comment type="similarity">
    <text evidence="3">Belongs to the membrane-bound acyltransferase family.</text>
</comment>
<feature type="transmembrane region" description="Helical" evidence="18">
    <location>
        <begin position="350"/>
        <end position="371"/>
    </location>
</feature>
<dbReference type="GeneID" id="106554104"/>
<keyword evidence="4" id="KW-0808">Transferase</keyword>
<comment type="catalytic activity">
    <reaction evidence="16">
        <text>1-octadecanoyl-sn-glycero-3-phospho-(1D-myo-inositol) + (5Z,8Z,11Z,14Z)-eicosatetraenoyl-CoA = 1-octadecanoyl-2-(5Z,8Z,11Z,14Z-eicosatetraenoyl)-sn-glycero-3-phospho-(1D-myo-inositol) + CoA</text>
        <dbReference type="Rhea" id="RHEA:36835"/>
        <dbReference type="ChEBI" id="CHEBI:57287"/>
        <dbReference type="ChEBI" id="CHEBI:57368"/>
        <dbReference type="ChEBI" id="CHEBI:74243"/>
        <dbReference type="ChEBI" id="CHEBI:133606"/>
    </reaction>
    <physiologicalReaction direction="left-to-right" evidence="16">
        <dbReference type="Rhea" id="RHEA:36836"/>
    </physiologicalReaction>
</comment>
<dbReference type="InterPro" id="IPR049941">
    <property type="entry name" value="LPLAT_7/PORCN-like"/>
</dbReference>
<keyword evidence="9" id="KW-0012">Acyltransferase</keyword>
<evidence type="ECO:0000313" key="19">
    <source>
        <dbReference type="Proteomes" id="UP000504617"/>
    </source>
</evidence>
<feature type="transmembrane region" description="Helical" evidence="18">
    <location>
        <begin position="589"/>
        <end position="611"/>
    </location>
</feature>
<proteinExistence type="inferred from homology"/>
<keyword evidence="5 18" id="KW-0812">Transmembrane</keyword>
<dbReference type="Pfam" id="PF03062">
    <property type="entry name" value="MBOAT"/>
    <property type="match status" value="2"/>
</dbReference>
<dbReference type="AlphaFoldDB" id="A0A6I9YX46"/>
<name>A0A6I9YX46_9SAUR</name>
<evidence type="ECO:0000313" key="20">
    <source>
        <dbReference type="RefSeq" id="XP_013928180.1"/>
    </source>
</evidence>
<evidence type="ECO:0000256" key="4">
    <source>
        <dbReference type="ARBA" id="ARBA00022679"/>
    </source>
</evidence>
<evidence type="ECO:0000256" key="8">
    <source>
        <dbReference type="ARBA" id="ARBA00023136"/>
    </source>
</evidence>
<evidence type="ECO:0000256" key="18">
    <source>
        <dbReference type="SAM" id="Phobius"/>
    </source>
</evidence>
<gene>
    <name evidence="20" type="primary">LOC106554104</name>
</gene>
<dbReference type="GO" id="GO:0071617">
    <property type="term" value="F:lysophospholipid acyltransferase activity"/>
    <property type="evidence" value="ECO:0007669"/>
    <property type="project" value="TreeGrafter"/>
</dbReference>
<dbReference type="PANTHER" id="PTHR13906:SF16">
    <property type="entry name" value="LYSOPHOSPHOLIPID ACYLTRANSFERASE 7"/>
    <property type="match status" value="1"/>
</dbReference>
<dbReference type="GO" id="GO:0006661">
    <property type="term" value="P:phosphatidylinositol biosynthetic process"/>
    <property type="evidence" value="ECO:0007669"/>
    <property type="project" value="TreeGrafter"/>
</dbReference>
<comment type="subcellular location">
    <subcellularLocation>
        <location evidence="1">Endoplasmic reticulum membrane</location>
        <topology evidence="1">Multi-pass membrane protein</topology>
    </subcellularLocation>
</comment>
<keyword evidence="6" id="KW-0256">Endoplasmic reticulum</keyword>
<comment type="catalytic activity">
    <reaction evidence="15">
        <text>a 1-acyl-sn-glycero-3-phospho-(1D-myo-inositol) + (5Z,8Z,11Z,14Z)-eicosatetraenoyl-CoA = a 1-acyl-2-(5Z,8Z,11Z,14Z-eicosatetraenoyl)-sn-glycero-3-phospho-(1D-myo-inositol) + CoA</text>
        <dbReference type="Rhea" id="RHEA:37015"/>
        <dbReference type="ChEBI" id="CHEBI:57287"/>
        <dbReference type="ChEBI" id="CHEBI:57368"/>
        <dbReference type="ChEBI" id="CHEBI:64771"/>
        <dbReference type="ChEBI" id="CHEBI:75243"/>
    </reaction>
    <physiologicalReaction direction="left-to-right" evidence="15">
        <dbReference type="Rhea" id="RHEA:37016"/>
    </physiologicalReaction>
</comment>
<evidence type="ECO:0000256" key="2">
    <source>
        <dbReference type="ARBA" id="ARBA00005074"/>
    </source>
</evidence>
<dbReference type="GO" id="GO:0005789">
    <property type="term" value="C:endoplasmic reticulum membrane"/>
    <property type="evidence" value="ECO:0007669"/>
    <property type="project" value="UniProtKB-SubCell"/>
</dbReference>
<dbReference type="OrthoDB" id="7663182at2759"/>
<evidence type="ECO:0000256" key="16">
    <source>
        <dbReference type="ARBA" id="ARBA00049362"/>
    </source>
</evidence>
<dbReference type="Proteomes" id="UP000504617">
    <property type="component" value="Unplaced"/>
</dbReference>
<evidence type="ECO:0000256" key="15">
    <source>
        <dbReference type="ARBA" id="ARBA00049211"/>
    </source>
</evidence>
<dbReference type="InterPro" id="IPR004299">
    <property type="entry name" value="MBOAT_fam"/>
</dbReference>
<keyword evidence="7 18" id="KW-1133">Transmembrane helix</keyword>
<feature type="transmembrane region" description="Helical" evidence="18">
    <location>
        <begin position="194"/>
        <end position="224"/>
    </location>
</feature>
<evidence type="ECO:0000256" key="3">
    <source>
        <dbReference type="ARBA" id="ARBA00010323"/>
    </source>
</evidence>
<evidence type="ECO:0000256" key="13">
    <source>
        <dbReference type="ARBA" id="ARBA00041626"/>
    </source>
</evidence>
<accession>A0A6I9YX46</accession>
<evidence type="ECO:0000256" key="14">
    <source>
        <dbReference type="ARBA" id="ARBA00041667"/>
    </source>
</evidence>
<evidence type="ECO:0000256" key="10">
    <source>
        <dbReference type="ARBA" id="ARBA00025707"/>
    </source>
</evidence>
<comment type="catalytic activity">
    <reaction evidence="11">
        <text>(5Z,8Z,11Z,14Z)-eicosatetraenoyl-CoA + 1-hexadecanoyl-sn-glycero-3-phosphocholine = 1-hexadecanoyl-2-(5Z,8Z,11Z,14Z-eicosatetraenoyl)-sn-glycero-3-phosphocholine + CoA</text>
        <dbReference type="Rhea" id="RHEA:35999"/>
        <dbReference type="ChEBI" id="CHEBI:57287"/>
        <dbReference type="ChEBI" id="CHEBI:57368"/>
        <dbReference type="ChEBI" id="CHEBI:72998"/>
        <dbReference type="ChEBI" id="CHEBI:73003"/>
    </reaction>
    <physiologicalReaction direction="left-to-right" evidence="11">
        <dbReference type="Rhea" id="RHEA:36000"/>
    </physiologicalReaction>
</comment>
<evidence type="ECO:0000256" key="9">
    <source>
        <dbReference type="ARBA" id="ARBA00023315"/>
    </source>
</evidence>
<comment type="pathway">
    <text evidence="2">Lipid metabolism; phospholipid metabolism.</text>
</comment>
<evidence type="ECO:0000256" key="6">
    <source>
        <dbReference type="ARBA" id="ARBA00022824"/>
    </source>
</evidence>
<evidence type="ECO:0000256" key="17">
    <source>
        <dbReference type="ARBA" id="ARBA00093678"/>
    </source>
</evidence>
<comment type="catalytic activity">
    <reaction evidence="12">
        <text>a 1-acyl-sn-glycero-3-phospho-(1D-myo-inositol) + an acyl-CoA = a 1,2-diacyl-sn-glycero-3-phospho-(1D-myo-inositol) + CoA</text>
        <dbReference type="Rhea" id="RHEA:33195"/>
        <dbReference type="ChEBI" id="CHEBI:57287"/>
        <dbReference type="ChEBI" id="CHEBI:57880"/>
        <dbReference type="ChEBI" id="CHEBI:58342"/>
        <dbReference type="ChEBI" id="CHEBI:64771"/>
    </reaction>
    <physiologicalReaction direction="left-to-right" evidence="12">
        <dbReference type="Rhea" id="RHEA:33196"/>
    </physiologicalReaction>
</comment>
<dbReference type="RefSeq" id="XP_013928180.1">
    <property type="nucleotide sequence ID" value="XM_014072705.1"/>
</dbReference>
<feature type="transmembrane region" description="Helical" evidence="18">
    <location>
        <begin position="161"/>
        <end position="182"/>
    </location>
</feature>
<evidence type="ECO:0000256" key="11">
    <source>
        <dbReference type="ARBA" id="ARBA00035964"/>
    </source>
</evidence>
<evidence type="ECO:0000256" key="5">
    <source>
        <dbReference type="ARBA" id="ARBA00022692"/>
    </source>
</evidence>
<reference evidence="20" key="1">
    <citation type="submission" date="2025-08" db="UniProtKB">
        <authorList>
            <consortium name="RefSeq"/>
        </authorList>
    </citation>
    <scope>IDENTIFICATION</scope>
    <source>
        <tissue evidence="20">Skeletal muscle</tissue>
    </source>
</reference>
<organism evidence="19 20">
    <name type="scientific">Thamnophis sirtalis</name>
    <dbReference type="NCBI Taxonomy" id="35019"/>
    <lineage>
        <taxon>Eukaryota</taxon>
        <taxon>Metazoa</taxon>
        <taxon>Chordata</taxon>
        <taxon>Craniata</taxon>
        <taxon>Vertebrata</taxon>
        <taxon>Euteleostomi</taxon>
        <taxon>Lepidosauria</taxon>
        <taxon>Squamata</taxon>
        <taxon>Bifurcata</taxon>
        <taxon>Unidentata</taxon>
        <taxon>Episquamata</taxon>
        <taxon>Toxicofera</taxon>
        <taxon>Serpentes</taxon>
        <taxon>Colubroidea</taxon>
        <taxon>Colubridae</taxon>
        <taxon>Natricinae</taxon>
        <taxon>Thamnophis</taxon>
    </lineage>
</organism>